<evidence type="ECO:0000256" key="1">
    <source>
        <dbReference type="SAM" id="MobiDB-lite"/>
    </source>
</evidence>
<comment type="caution">
    <text evidence="2">The sequence shown here is derived from an EMBL/GenBank/DDBJ whole genome shotgun (WGS) entry which is preliminary data.</text>
</comment>
<evidence type="ECO:0000313" key="3">
    <source>
        <dbReference type="Proteomes" id="UP000288216"/>
    </source>
</evidence>
<organism evidence="2 3">
    <name type="scientific">Scyliorhinus torazame</name>
    <name type="common">Cloudy catshark</name>
    <name type="synonym">Catulus torazame</name>
    <dbReference type="NCBI Taxonomy" id="75743"/>
    <lineage>
        <taxon>Eukaryota</taxon>
        <taxon>Metazoa</taxon>
        <taxon>Chordata</taxon>
        <taxon>Craniata</taxon>
        <taxon>Vertebrata</taxon>
        <taxon>Chondrichthyes</taxon>
        <taxon>Elasmobranchii</taxon>
        <taxon>Galeomorphii</taxon>
        <taxon>Galeoidea</taxon>
        <taxon>Carcharhiniformes</taxon>
        <taxon>Scyliorhinidae</taxon>
        <taxon>Scyliorhinus</taxon>
    </lineage>
</organism>
<feature type="region of interest" description="Disordered" evidence="1">
    <location>
        <begin position="118"/>
        <end position="307"/>
    </location>
</feature>
<name>A0A401PQY6_SCYTO</name>
<accession>A0A401PQY6</accession>
<feature type="compositionally biased region" description="Polar residues" evidence="1">
    <location>
        <begin position="119"/>
        <end position="132"/>
    </location>
</feature>
<dbReference type="PANTHER" id="PTHR23034">
    <property type="entry name" value="GLUTAMATE-RICH PROTEIN 3"/>
    <property type="match status" value="1"/>
</dbReference>
<dbReference type="Proteomes" id="UP000288216">
    <property type="component" value="Unassembled WGS sequence"/>
</dbReference>
<feature type="compositionally biased region" description="Basic and acidic residues" evidence="1">
    <location>
        <begin position="280"/>
        <end position="307"/>
    </location>
</feature>
<feature type="compositionally biased region" description="Basic residues" evidence="1">
    <location>
        <begin position="20"/>
        <end position="35"/>
    </location>
</feature>
<dbReference type="STRING" id="75743.A0A401PQY6"/>
<evidence type="ECO:0000313" key="2">
    <source>
        <dbReference type="EMBL" id="GCB75532.1"/>
    </source>
</evidence>
<protein>
    <submittedName>
        <fullName evidence="2">Uncharacterized protein</fullName>
    </submittedName>
</protein>
<feature type="compositionally biased region" description="Basic and acidic residues" evidence="1">
    <location>
        <begin position="181"/>
        <end position="192"/>
    </location>
</feature>
<gene>
    <name evidence="2" type="ORF">scyTo_0019778</name>
</gene>
<dbReference type="OrthoDB" id="120976at2759"/>
<dbReference type="EMBL" id="BFAA01015078">
    <property type="protein sequence ID" value="GCB75532.1"/>
    <property type="molecule type" value="Genomic_DNA"/>
</dbReference>
<dbReference type="InterPro" id="IPR027962">
    <property type="entry name" value="ERICH3"/>
</dbReference>
<keyword evidence="3" id="KW-1185">Reference proteome</keyword>
<dbReference type="AlphaFoldDB" id="A0A401PQY6"/>
<feature type="region of interest" description="Disordered" evidence="1">
    <location>
        <begin position="1"/>
        <end position="56"/>
    </location>
</feature>
<dbReference type="PANTHER" id="PTHR23034:SF2">
    <property type="entry name" value="GLUTAMATE-RICH PROTEIN 3"/>
    <property type="match status" value="1"/>
</dbReference>
<sequence length="351" mass="38162">MSPYRLPVINNYVTPVPPPPRKREKNGTLRGRRLRPTTAPNGPATLLAKDTPKPHRSFSHSNVLITMVYRGKRLHLCIIAMGLDKKPIPPPKRMKEEVVKEINKDKLELTKDKEKLTVLNASKETSQEETMSADSSVEEEKVKEAEEMHEDEGESSPTTETQGGLPRSPASFRSSSYSPRSSEDSDAERPEGDVTDDEEEHKIIVVKDGGDPATARTPGVAPGKATPDSGEVTAVNNEAGEDEKVTERGVLLEGAEGAEEEIVQAPVREDQSPQGVGGDTEEKAVTDKEIESRVEANDKPEKNNKEVVETGGEALITVDIHDIHSKDVALRGSEVNISATELSVLGRSVGE</sequence>
<feature type="compositionally biased region" description="Low complexity" evidence="1">
    <location>
        <begin position="166"/>
        <end position="180"/>
    </location>
</feature>
<reference evidence="2 3" key="1">
    <citation type="journal article" date="2018" name="Nat. Ecol. Evol.">
        <title>Shark genomes provide insights into elasmobranch evolution and the origin of vertebrates.</title>
        <authorList>
            <person name="Hara Y"/>
            <person name="Yamaguchi K"/>
            <person name="Onimaru K"/>
            <person name="Kadota M"/>
            <person name="Koyanagi M"/>
            <person name="Keeley SD"/>
            <person name="Tatsumi K"/>
            <person name="Tanaka K"/>
            <person name="Motone F"/>
            <person name="Kageyama Y"/>
            <person name="Nozu R"/>
            <person name="Adachi N"/>
            <person name="Nishimura O"/>
            <person name="Nakagawa R"/>
            <person name="Tanegashima C"/>
            <person name="Kiyatake I"/>
            <person name="Matsumoto R"/>
            <person name="Murakumo K"/>
            <person name="Nishida K"/>
            <person name="Terakita A"/>
            <person name="Kuratani S"/>
            <person name="Sato K"/>
            <person name="Hyodo S Kuraku.S."/>
        </authorList>
    </citation>
    <scope>NUCLEOTIDE SEQUENCE [LARGE SCALE GENOMIC DNA]</scope>
</reference>
<proteinExistence type="predicted"/>
<feature type="compositionally biased region" description="Basic and acidic residues" evidence="1">
    <location>
        <begin position="200"/>
        <end position="210"/>
    </location>
</feature>